<feature type="non-terminal residue" evidence="2">
    <location>
        <position position="1"/>
    </location>
</feature>
<evidence type="ECO:0000256" key="1">
    <source>
        <dbReference type="SAM" id="MobiDB-lite"/>
    </source>
</evidence>
<reference evidence="2 3" key="1">
    <citation type="journal article" date="2011" name="PLoS Pathog.">
        <title>Dynamic evolution of pathogenicity revealed by sequencing and comparative genomics of 19 Pseudomonas syringae isolates.</title>
        <authorList>
            <person name="Baltrus D.A."/>
            <person name="Nishimura M.T."/>
            <person name="Romanchuk A."/>
            <person name="Chang J.H."/>
            <person name="Mukhtar M.S."/>
            <person name="Cherkis K."/>
            <person name="Roach J."/>
            <person name="Grant S.R."/>
            <person name="Jones C.D."/>
            <person name="Dangl J.L."/>
        </authorList>
    </citation>
    <scope>NUCLEOTIDE SEQUENCE [LARGE SCALE GENOMIC DNA]</scope>
    <source>
        <strain evidence="3">M301072PT</strain>
    </source>
</reference>
<dbReference type="AlphaFoldDB" id="F3FXN0"/>
<dbReference type="Proteomes" id="UP000004471">
    <property type="component" value="Unassembled WGS sequence"/>
</dbReference>
<proteinExistence type="predicted"/>
<organism evidence="2 3">
    <name type="scientific">Pseudomonas syringae pv. japonica str. M301072</name>
    <dbReference type="NCBI Taxonomy" id="629262"/>
    <lineage>
        <taxon>Bacteria</taxon>
        <taxon>Pseudomonadati</taxon>
        <taxon>Pseudomonadota</taxon>
        <taxon>Gammaproteobacteria</taxon>
        <taxon>Pseudomonadales</taxon>
        <taxon>Pseudomonadaceae</taxon>
        <taxon>Pseudomonas</taxon>
        <taxon>Pseudomonas syringae</taxon>
    </lineage>
</organism>
<comment type="caution">
    <text evidence="2">The sequence shown here is derived from an EMBL/GenBank/DDBJ whole genome shotgun (WGS) entry which is preliminary data.</text>
</comment>
<feature type="region of interest" description="Disordered" evidence="1">
    <location>
        <begin position="41"/>
        <end position="60"/>
    </location>
</feature>
<accession>F3FXN0</accession>
<dbReference type="HOGENOM" id="CLU_2928239_0_0_6"/>
<evidence type="ECO:0000313" key="2">
    <source>
        <dbReference type="EMBL" id="EGH34972.1"/>
    </source>
</evidence>
<dbReference type="EMBL" id="AEAH01003097">
    <property type="protein sequence ID" value="EGH34972.1"/>
    <property type="molecule type" value="Genomic_DNA"/>
</dbReference>
<evidence type="ECO:0000313" key="3">
    <source>
        <dbReference type="Proteomes" id="UP000004471"/>
    </source>
</evidence>
<name>F3FXN0_PSESX</name>
<gene>
    <name evidence="2" type="ORF">PSYJA_40720</name>
</gene>
<protein>
    <submittedName>
        <fullName evidence="2">Uncharacterized protein</fullName>
    </submittedName>
</protein>
<sequence length="60" mass="6820">DDVPAWIEQQLLSRSYDLHLLLSPEGVDWISDGQRCQPPRWISSARGRCQDQPPSQATSQ</sequence>